<proteinExistence type="predicted"/>
<feature type="transmembrane region" description="Helical" evidence="1">
    <location>
        <begin position="6"/>
        <end position="28"/>
    </location>
</feature>
<dbReference type="PANTHER" id="PTHR33050">
    <property type="entry name" value="REVERSE TRANSCRIPTASE DOMAIN-CONTAINING PROTEIN"/>
    <property type="match status" value="1"/>
</dbReference>
<evidence type="ECO:0000259" key="2">
    <source>
        <dbReference type="Pfam" id="PF00078"/>
    </source>
</evidence>
<dbReference type="Gene3D" id="3.30.70.270">
    <property type="match status" value="1"/>
</dbReference>
<keyword evidence="1" id="KW-0472">Membrane</keyword>
<evidence type="ECO:0000313" key="4">
    <source>
        <dbReference type="Proteomes" id="UP000324800"/>
    </source>
</evidence>
<feature type="domain" description="Reverse transcriptase" evidence="2">
    <location>
        <begin position="22"/>
        <end position="88"/>
    </location>
</feature>
<dbReference type="Pfam" id="PF00078">
    <property type="entry name" value="RVT_1"/>
    <property type="match status" value="1"/>
</dbReference>
<gene>
    <name evidence="3" type="ORF">EZS28_015962</name>
</gene>
<evidence type="ECO:0000256" key="1">
    <source>
        <dbReference type="SAM" id="Phobius"/>
    </source>
</evidence>
<keyword evidence="1" id="KW-1133">Transmembrane helix</keyword>
<protein>
    <recommendedName>
        <fullName evidence="2">Reverse transcriptase domain-containing protein</fullName>
    </recommendedName>
</protein>
<dbReference type="Proteomes" id="UP000324800">
    <property type="component" value="Unassembled WGS sequence"/>
</dbReference>
<dbReference type="SUPFAM" id="SSF56672">
    <property type="entry name" value="DNA/RNA polymerases"/>
    <property type="match status" value="1"/>
</dbReference>
<dbReference type="InterPro" id="IPR043128">
    <property type="entry name" value="Rev_trsase/Diguanyl_cyclase"/>
</dbReference>
<dbReference type="AlphaFoldDB" id="A0A5J4W0P4"/>
<dbReference type="InterPro" id="IPR000477">
    <property type="entry name" value="RT_dom"/>
</dbReference>
<evidence type="ECO:0000313" key="3">
    <source>
        <dbReference type="EMBL" id="KAA6388511.1"/>
    </source>
</evidence>
<comment type="caution">
    <text evidence="3">The sequence shown here is derived from an EMBL/GenBank/DDBJ whole genome shotgun (WGS) entry which is preliminary data.</text>
</comment>
<accession>A0A5J4W0P4</accession>
<organism evidence="3 4">
    <name type="scientific">Streblomastix strix</name>
    <dbReference type="NCBI Taxonomy" id="222440"/>
    <lineage>
        <taxon>Eukaryota</taxon>
        <taxon>Metamonada</taxon>
        <taxon>Preaxostyla</taxon>
        <taxon>Oxymonadida</taxon>
        <taxon>Streblomastigidae</taxon>
        <taxon>Streblomastix</taxon>
    </lineage>
</organism>
<dbReference type="PANTHER" id="PTHR33050:SF7">
    <property type="entry name" value="RIBONUCLEASE H"/>
    <property type="match status" value="1"/>
</dbReference>
<dbReference type="OrthoDB" id="2348824at2759"/>
<keyword evidence="1" id="KW-0812">Transmembrane</keyword>
<dbReference type="InterPro" id="IPR043502">
    <property type="entry name" value="DNA/RNA_pol_sf"/>
</dbReference>
<dbReference type="InterPro" id="IPR052055">
    <property type="entry name" value="Hepadnavirus_pol/RT"/>
</dbReference>
<sequence length="112" mass="13220">MQSSTIWLQVIYYVFTKALAITICALCSKQFVKIQSYMDDIEILSKSKHPLESSTLKIIQFLRDIRCRISLKKCQTFPNIVFQYLGWIFSSIDMTVSMPHQRKRQMKGKLYE</sequence>
<reference evidence="3 4" key="1">
    <citation type="submission" date="2019-03" db="EMBL/GenBank/DDBJ databases">
        <title>Single cell metagenomics reveals metabolic interactions within the superorganism composed of flagellate Streblomastix strix and complex community of Bacteroidetes bacteria on its surface.</title>
        <authorList>
            <person name="Treitli S.C."/>
            <person name="Kolisko M."/>
            <person name="Husnik F."/>
            <person name="Keeling P."/>
            <person name="Hampl V."/>
        </authorList>
    </citation>
    <scope>NUCLEOTIDE SEQUENCE [LARGE SCALE GENOMIC DNA]</scope>
    <source>
        <strain evidence="3">ST1C</strain>
    </source>
</reference>
<dbReference type="EMBL" id="SNRW01003954">
    <property type="protein sequence ID" value="KAA6388511.1"/>
    <property type="molecule type" value="Genomic_DNA"/>
</dbReference>
<name>A0A5J4W0P4_9EUKA</name>